<dbReference type="EMBL" id="MVDD01000010">
    <property type="protein sequence ID" value="PKQ61993.1"/>
    <property type="molecule type" value="Genomic_DNA"/>
</dbReference>
<keyword evidence="9" id="KW-1185">Reference proteome</keyword>
<dbReference type="RefSeq" id="WP_101262022.1">
    <property type="nucleotide sequence ID" value="NZ_MVDD01000010.1"/>
</dbReference>
<keyword evidence="4 7" id="KW-0812">Transmembrane</keyword>
<reference evidence="8 9" key="1">
    <citation type="journal article" date="2017" name="Front. Microbiol.">
        <title>Labilibaculum manganireducens gen. nov., sp. nov. and Labilibaculum filiforme sp. nov., Novel Bacteroidetes Isolated from Subsurface Sediments of the Baltic Sea.</title>
        <authorList>
            <person name="Vandieken V."/>
            <person name="Marshall I.P."/>
            <person name="Niemann H."/>
            <person name="Engelen B."/>
            <person name="Cypionka H."/>
        </authorList>
    </citation>
    <scope>NUCLEOTIDE SEQUENCE [LARGE SCALE GENOMIC DNA]</scope>
    <source>
        <strain evidence="8 9">59.16B</strain>
    </source>
</reference>
<dbReference type="InterPro" id="IPR002771">
    <property type="entry name" value="Multi_antbiot-R_MarC"/>
</dbReference>
<dbReference type="GO" id="GO:0005886">
    <property type="term" value="C:plasma membrane"/>
    <property type="evidence" value="ECO:0007669"/>
    <property type="project" value="UniProtKB-SubCell"/>
</dbReference>
<evidence type="ECO:0000256" key="2">
    <source>
        <dbReference type="ARBA" id="ARBA00009784"/>
    </source>
</evidence>
<comment type="caution">
    <text evidence="8">The sequence shown here is derived from an EMBL/GenBank/DDBJ whole genome shotgun (WGS) entry which is preliminary data.</text>
</comment>
<feature type="transmembrane region" description="Helical" evidence="7">
    <location>
        <begin position="40"/>
        <end position="57"/>
    </location>
</feature>
<evidence type="ECO:0000256" key="7">
    <source>
        <dbReference type="RuleBase" id="RU362048"/>
    </source>
</evidence>
<dbReference type="Proteomes" id="UP000233535">
    <property type="component" value="Unassembled WGS sequence"/>
</dbReference>
<dbReference type="PANTHER" id="PTHR33508">
    <property type="entry name" value="UPF0056 MEMBRANE PROTEIN YHCE"/>
    <property type="match status" value="1"/>
</dbReference>
<feature type="transmembrane region" description="Helical" evidence="7">
    <location>
        <begin position="69"/>
        <end position="89"/>
    </location>
</feature>
<keyword evidence="3" id="KW-1003">Cell membrane</keyword>
<organism evidence="8 9">
    <name type="scientific">Labilibaculum filiforme</name>
    <dbReference type="NCBI Taxonomy" id="1940526"/>
    <lineage>
        <taxon>Bacteria</taxon>
        <taxon>Pseudomonadati</taxon>
        <taxon>Bacteroidota</taxon>
        <taxon>Bacteroidia</taxon>
        <taxon>Marinilabiliales</taxon>
        <taxon>Marinifilaceae</taxon>
        <taxon>Labilibaculum</taxon>
    </lineage>
</organism>
<dbReference type="AlphaFoldDB" id="A0A2N3HVD0"/>
<feature type="transmembrane region" description="Helical" evidence="7">
    <location>
        <begin position="6"/>
        <end position="28"/>
    </location>
</feature>
<comment type="subcellular location">
    <subcellularLocation>
        <location evidence="1 7">Cell membrane</location>
        <topology evidence="1 7">Multi-pass membrane protein</topology>
    </subcellularLocation>
</comment>
<evidence type="ECO:0000256" key="6">
    <source>
        <dbReference type="ARBA" id="ARBA00023136"/>
    </source>
</evidence>
<keyword evidence="6 7" id="KW-0472">Membrane</keyword>
<feature type="transmembrane region" description="Helical" evidence="7">
    <location>
        <begin position="101"/>
        <end position="123"/>
    </location>
</feature>
<accession>A0A2N3HVD0</accession>
<comment type="similarity">
    <text evidence="2 7">Belongs to the UPF0056 (MarC) family.</text>
</comment>
<evidence type="ECO:0000256" key="5">
    <source>
        <dbReference type="ARBA" id="ARBA00022989"/>
    </source>
</evidence>
<evidence type="ECO:0000313" key="9">
    <source>
        <dbReference type="Proteomes" id="UP000233535"/>
    </source>
</evidence>
<evidence type="ECO:0000256" key="4">
    <source>
        <dbReference type="ARBA" id="ARBA00022692"/>
    </source>
</evidence>
<dbReference type="PANTHER" id="PTHR33508:SF1">
    <property type="entry name" value="UPF0056 MEMBRANE PROTEIN YHCE"/>
    <property type="match status" value="1"/>
</dbReference>
<keyword evidence="5 7" id="KW-1133">Transmembrane helix</keyword>
<name>A0A2N3HVD0_9BACT</name>
<protein>
    <recommendedName>
        <fullName evidence="7">UPF0056 membrane protein</fullName>
    </recommendedName>
</protein>
<dbReference type="OrthoDB" id="978595at2"/>
<sequence>MNFNIIQIITSSMVLFAVIDIIGSIPIILDLQKKGGKIEALKATIVALIVLIAFTFLGQKLLGLFGVDISSFAIAGSFILFIMGVEMALGIEIIKYDGPSGVSIVPIAFPLVAGAGSFTTVLALRAEYAMENLIVAIVLNMIFVYIVLRSTNIVERFLGEGGIHVMRKVFGIILLAISVKLFMTNVAIQIHSLFPFLREVL</sequence>
<evidence type="ECO:0000313" key="8">
    <source>
        <dbReference type="EMBL" id="PKQ61993.1"/>
    </source>
</evidence>
<gene>
    <name evidence="8" type="ORF">BZG02_13720</name>
</gene>
<feature type="transmembrane region" description="Helical" evidence="7">
    <location>
        <begin position="129"/>
        <end position="148"/>
    </location>
</feature>
<proteinExistence type="inferred from homology"/>
<evidence type="ECO:0000256" key="3">
    <source>
        <dbReference type="ARBA" id="ARBA00022475"/>
    </source>
</evidence>
<dbReference type="Pfam" id="PF01914">
    <property type="entry name" value="MarC"/>
    <property type="match status" value="1"/>
</dbReference>
<feature type="transmembrane region" description="Helical" evidence="7">
    <location>
        <begin position="169"/>
        <end position="194"/>
    </location>
</feature>
<evidence type="ECO:0000256" key="1">
    <source>
        <dbReference type="ARBA" id="ARBA00004651"/>
    </source>
</evidence>